<dbReference type="AlphaFoldDB" id="A0AA47NTD4"/>
<evidence type="ECO:0000313" key="1">
    <source>
        <dbReference type="EMBL" id="KAK0136655.1"/>
    </source>
</evidence>
<accession>A0AA47NTD4</accession>
<organism evidence="1 2">
    <name type="scientific">Merluccius polli</name>
    <name type="common">Benguela hake</name>
    <name type="synonym">Merluccius cadenati</name>
    <dbReference type="NCBI Taxonomy" id="89951"/>
    <lineage>
        <taxon>Eukaryota</taxon>
        <taxon>Metazoa</taxon>
        <taxon>Chordata</taxon>
        <taxon>Craniata</taxon>
        <taxon>Vertebrata</taxon>
        <taxon>Euteleostomi</taxon>
        <taxon>Actinopterygii</taxon>
        <taxon>Neopterygii</taxon>
        <taxon>Teleostei</taxon>
        <taxon>Neoteleostei</taxon>
        <taxon>Acanthomorphata</taxon>
        <taxon>Zeiogadaria</taxon>
        <taxon>Gadariae</taxon>
        <taxon>Gadiformes</taxon>
        <taxon>Gadoidei</taxon>
        <taxon>Merlucciidae</taxon>
        <taxon>Merluccius</taxon>
    </lineage>
</organism>
<proteinExistence type="predicted"/>
<reference evidence="1" key="1">
    <citation type="journal article" date="2023" name="Front. Mar. Sci.">
        <title>A new Merluccius polli reference genome to investigate the effects of global change in West African waters.</title>
        <authorList>
            <person name="Mateo J.L."/>
            <person name="Blanco-Fernandez C."/>
            <person name="Garcia-Vazquez E."/>
            <person name="Machado-Schiaffino G."/>
        </authorList>
    </citation>
    <scope>NUCLEOTIDE SEQUENCE</scope>
    <source>
        <strain evidence="1">C29</strain>
        <tissue evidence="1">Fin</tissue>
    </source>
</reference>
<protein>
    <submittedName>
        <fullName evidence="1">Uncharacterized protein</fullName>
    </submittedName>
</protein>
<sequence>MMVRVELDTWPGGLKLFREALLKTGDRRLQNQPKDHLVKTCLEDQLSDESRTNCPQTALTEDECNEAISLMKHSADEDTVKKKMKLKFVYRRNMVLDPQQSSNILSDFPHFKDVKGLEIIYHYFENMTVE</sequence>
<name>A0AA47NTD4_MERPO</name>
<comment type="caution">
    <text evidence="1">The sequence shown here is derived from an EMBL/GenBank/DDBJ whole genome shotgun (WGS) entry which is preliminary data.</text>
</comment>
<dbReference type="EMBL" id="JAOPHQ010005134">
    <property type="protein sequence ID" value="KAK0136655.1"/>
    <property type="molecule type" value="Genomic_DNA"/>
</dbReference>
<keyword evidence="2" id="KW-1185">Reference proteome</keyword>
<dbReference type="Proteomes" id="UP001174136">
    <property type="component" value="Unassembled WGS sequence"/>
</dbReference>
<evidence type="ECO:0000313" key="2">
    <source>
        <dbReference type="Proteomes" id="UP001174136"/>
    </source>
</evidence>
<gene>
    <name evidence="1" type="ORF">N1851_027158</name>
</gene>